<dbReference type="OrthoDB" id="7342392at2"/>
<gene>
    <name evidence="2" type="ORF">EBN03_12430</name>
</gene>
<evidence type="ECO:0000313" key="3">
    <source>
        <dbReference type="Proteomes" id="UP000279275"/>
    </source>
</evidence>
<dbReference type="RefSeq" id="WP_122188138.1">
    <property type="nucleotide sequence ID" value="NZ_RFFH01000004.1"/>
</dbReference>
<evidence type="ECO:0000313" key="2">
    <source>
        <dbReference type="EMBL" id="RMI32752.1"/>
    </source>
</evidence>
<dbReference type="GO" id="GO:0008703">
    <property type="term" value="F:5-amino-6-(5-phosphoribosylamino)uracil reductase activity"/>
    <property type="evidence" value="ECO:0007669"/>
    <property type="project" value="InterPro"/>
</dbReference>
<dbReference type="GO" id="GO:0009231">
    <property type="term" value="P:riboflavin biosynthetic process"/>
    <property type="evidence" value="ECO:0007669"/>
    <property type="project" value="InterPro"/>
</dbReference>
<proteinExistence type="predicted"/>
<dbReference type="InterPro" id="IPR024072">
    <property type="entry name" value="DHFR-like_dom_sf"/>
</dbReference>
<keyword evidence="3" id="KW-1185">Reference proteome</keyword>
<name>A0A3M2L4Y9_9NOCA</name>
<dbReference type="AlphaFoldDB" id="A0A3M2L4Y9"/>
<evidence type="ECO:0000259" key="1">
    <source>
        <dbReference type="Pfam" id="PF01872"/>
    </source>
</evidence>
<accession>A0A3M2L4Y9</accession>
<protein>
    <submittedName>
        <fullName evidence="2">Deaminase</fullName>
    </submittedName>
</protein>
<dbReference type="InterPro" id="IPR002734">
    <property type="entry name" value="RibDG_C"/>
</dbReference>
<dbReference type="SUPFAM" id="SSF53597">
    <property type="entry name" value="Dihydrofolate reductase-like"/>
    <property type="match status" value="1"/>
</dbReference>
<organism evidence="2 3">
    <name type="scientific">Nocardia stercoris</name>
    <dbReference type="NCBI Taxonomy" id="2483361"/>
    <lineage>
        <taxon>Bacteria</taxon>
        <taxon>Bacillati</taxon>
        <taxon>Actinomycetota</taxon>
        <taxon>Actinomycetes</taxon>
        <taxon>Mycobacteriales</taxon>
        <taxon>Nocardiaceae</taxon>
        <taxon>Nocardia</taxon>
    </lineage>
</organism>
<dbReference type="Proteomes" id="UP000279275">
    <property type="component" value="Unassembled WGS sequence"/>
</dbReference>
<dbReference type="Pfam" id="PF01872">
    <property type="entry name" value="RibD_C"/>
    <property type="match status" value="1"/>
</dbReference>
<sequence length="195" mass="21200">MGTIVISTNVTLDGVVQDPDGQEGFAHGGWFGRFGGADLPAWAAHETEEAMAAAALLLGRRSDAWFAARWSERTDPWANRLNSMPKYVVSATLEKAAWQNSTVLSGEVVQQVSKLKAEIDGEIVVYASYRLTRALIEHGLADQLRLVTLPVVLGTGERLFQDISAARPARLIDVRTIGEGLVFYAYDLTGNADHS</sequence>
<dbReference type="Gene3D" id="3.40.430.10">
    <property type="entry name" value="Dihydrofolate Reductase, subunit A"/>
    <property type="match status" value="1"/>
</dbReference>
<feature type="domain" description="Bacterial bifunctional deaminase-reductase C-terminal" evidence="1">
    <location>
        <begin position="3"/>
        <end position="183"/>
    </location>
</feature>
<reference evidence="2 3" key="1">
    <citation type="submission" date="2018-10" db="EMBL/GenBank/DDBJ databases">
        <title>Isolation from cow dung.</title>
        <authorList>
            <person name="Ling L."/>
        </authorList>
    </citation>
    <scope>NUCLEOTIDE SEQUENCE [LARGE SCALE GENOMIC DNA]</scope>
    <source>
        <strain evidence="2 3">NEAU-LL90</strain>
    </source>
</reference>
<comment type="caution">
    <text evidence="2">The sequence shown here is derived from an EMBL/GenBank/DDBJ whole genome shotgun (WGS) entry which is preliminary data.</text>
</comment>
<dbReference type="EMBL" id="RFFH01000004">
    <property type="protein sequence ID" value="RMI32752.1"/>
    <property type="molecule type" value="Genomic_DNA"/>
</dbReference>